<organism evidence="1">
    <name type="scientific">Setaria italica</name>
    <name type="common">Foxtail millet</name>
    <name type="synonym">Panicum italicum</name>
    <dbReference type="NCBI Taxonomy" id="4555"/>
    <lineage>
        <taxon>Eukaryota</taxon>
        <taxon>Viridiplantae</taxon>
        <taxon>Streptophyta</taxon>
        <taxon>Embryophyta</taxon>
        <taxon>Tracheophyta</taxon>
        <taxon>Spermatophyta</taxon>
        <taxon>Magnoliopsida</taxon>
        <taxon>Liliopsida</taxon>
        <taxon>Poales</taxon>
        <taxon>Poaceae</taxon>
        <taxon>PACMAD clade</taxon>
        <taxon>Panicoideae</taxon>
        <taxon>Panicodae</taxon>
        <taxon>Paniceae</taxon>
        <taxon>Cenchrinae</taxon>
        <taxon>Setaria</taxon>
    </lineage>
</organism>
<gene>
    <name evidence="1" type="ORF">SETIT_1G258800v2</name>
</gene>
<dbReference type="AlphaFoldDB" id="A0A368PPR6"/>
<reference evidence="1" key="1">
    <citation type="journal article" date="2012" name="Nat. Biotechnol.">
        <title>Reference genome sequence of the model plant Setaria.</title>
        <authorList>
            <person name="Bennetzen J.L."/>
            <person name="Schmutz J."/>
            <person name="Wang H."/>
            <person name="Percifield R."/>
            <person name="Hawkins J."/>
            <person name="Pontaroli A.C."/>
            <person name="Estep M."/>
            <person name="Feng L."/>
            <person name="Vaughn J.N."/>
            <person name="Grimwood J."/>
            <person name="Jenkins J."/>
            <person name="Barry K."/>
            <person name="Lindquist E."/>
            <person name="Hellsten U."/>
            <person name="Deshpande S."/>
            <person name="Wang X."/>
            <person name="Wu X."/>
            <person name="Mitros T."/>
            <person name="Triplett J."/>
            <person name="Yang X."/>
            <person name="Ye C.Y."/>
            <person name="Mauro-Herrera M."/>
            <person name="Wang L."/>
            <person name="Li P."/>
            <person name="Sharma M."/>
            <person name="Sharma R."/>
            <person name="Ronald P.C."/>
            <person name="Panaud O."/>
            <person name="Kellogg E.A."/>
            <person name="Brutnell T.P."/>
            <person name="Doust A.N."/>
            <person name="Tuskan G.A."/>
            <person name="Rokhsar D."/>
            <person name="Devos K.M."/>
        </authorList>
    </citation>
    <scope>NUCLEOTIDE SEQUENCE [LARGE SCALE GENOMIC DNA]</scope>
    <source>
        <strain evidence="1">Yugu1</strain>
    </source>
</reference>
<sequence length="61" mass="6996">MLIFALGIWIIPMTLIFAPCRRLVLLVARLQQIEASIMRTRSSSPEVWSRIARIQTLSITL</sequence>
<evidence type="ECO:0000313" key="1">
    <source>
        <dbReference type="EMBL" id="RCV07613.1"/>
    </source>
</evidence>
<protein>
    <submittedName>
        <fullName evidence="1">Uncharacterized protein</fullName>
    </submittedName>
</protein>
<name>A0A368PPR6_SETIT</name>
<reference evidence="1" key="2">
    <citation type="submission" date="2015-07" db="EMBL/GenBank/DDBJ databases">
        <authorList>
            <person name="Noorani M."/>
        </authorList>
    </citation>
    <scope>NUCLEOTIDE SEQUENCE</scope>
    <source>
        <strain evidence="1">Yugu1</strain>
    </source>
</reference>
<dbReference type="EMBL" id="CM003528">
    <property type="protein sequence ID" value="RCV07613.1"/>
    <property type="molecule type" value="Genomic_DNA"/>
</dbReference>
<accession>A0A368PPR6</accession>
<dbReference type="OrthoDB" id="644059at2759"/>
<proteinExistence type="predicted"/>